<feature type="transmembrane region" description="Helical" evidence="1">
    <location>
        <begin position="12"/>
        <end position="34"/>
    </location>
</feature>
<dbReference type="EMBL" id="GEDG01016728">
    <property type="protein sequence ID" value="JAP22292.1"/>
    <property type="molecule type" value="Transcribed_RNA"/>
</dbReference>
<evidence type="ECO:0000256" key="1">
    <source>
        <dbReference type="SAM" id="Phobius"/>
    </source>
</evidence>
<protein>
    <submittedName>
        <fullName evidence="2">Putative ovule protein</fullName>
    </submittedName>
</protein>
<proteinExistence type="predicted"/>
<sequence length="72" mass="7990">MLSPQHYVGRGVVILFSLCYDAYLSSQVGITVVFKILRTSVLGSLLELEKKVTWIKIGLFTMDKIMACPVAP</sequence>
<keyword evidence="1" id="KW-0472">Membrane</keyword>
<name>A0A0V0HPV0_SOLCH</name>
<dbReference type="AlphaFoldDB" id="A0A0V0HPV0"/>
<reference evidence="2" key="1">
    <citation type="submission" date="2015-12" db="EMBL/GenBank/DDBJ databases">
        <title>Gene expression during late stages of embryo sac development: a critical building block for successful pollen-pistil interactions.</title>
        <authorList>
            <person name="Liu Y."/>
            <person name="Joly V."/>
            <person name="Sabar M."/>
            <person name="Matton D.P."/>
        </authorList>
    </citation>
    <scope>NUCLEOTIDE SEQUENCE</scope>
</reference>
<keyword evidence="1" id="KW-1133">Transmembrane helix</keyword>
<organism evidence="2">
    <name type="scientific">Solanum chacoense</name>
    <name type="common">Chaco potato</name>
    <dbReference type="NCBI Taxonomy" id="4108"/>
    <lineage>
        <taxon>Eukaryota</taxon>
        <taxon>Viridiplantae</taxon>
        <taxon>Streptophyta</taxon>
        <taxon>Embryophyta</taxon>
        <taxon>Tracheophyta</taxon>
        <taxon>Spermatophyta</taxon>
        <taxon>Magnoliopsida</taxon>
        <taxon>eudicotyledons</taxon>
        <taxon>Gunneridae</taxon>
        <taxon>Pentapetalae</taxon>
        <taxon>asterids</taxon>
        <taxon>lamiids</taxon>
        <taxon>Solanales</taxon>
        <taxon>Solanaceae</taxon>
        <taxon>Solanoideae</taxon>
        <taxon>Solaneae</taxon>
        <taxon>Solanum</taxon>
    </lineage>
</organism>
<evidence type="ECO:0000313" key="2">
    <source>
        <dbReference type="EMBL" id="JAP22292.1"/>
    </source>
</evidence>
<keyword evidence="1" id="KW-0812">Transmembrane</keyword>
<accession>A0A0V0HPV0</accession>